<dbReference type="EMBL" id="LR743597">
    <property type="protein sequence ID" value="CAA2628222.1"/>
    <property type="molecule type" value="Genomic_DNA"/>
</dbReference>
<organism evidence="1">
    <name type="scientific">Spirodela intermedia</name>
    <name type="common">Intermediate duckweed</name>
    <dbReference type="NCBI Taxonomy" id="51605"/>
    <lineage>
        <taxon>Eukaryota</taxon>
        <taxon>Viridiplantae</taxon>
        <taxon>Streptophyta</taxon>
        <taxon>Embryophyta</taxon>
        <taxon>Tracheophyta</taxon>
        <taxon>Spermatophyta</taxon>
        <taxon>Magnoliopsida</taxon>
        <taxon>Liliopsida</taxon>
        <taxon>Araceae</taxon>
        <taxon>Lemnoideae</taxon>
        <taxon>Spirodela</taxon>
    </lineage>
</organism>
<evidence type="ECO:0000313" key="2">
    <source>
        <dbReference type="Proteomes" id="UP001189122"/>
    </source>
</evidence>
<protein>
    <submittedName>
        <fullName evidence="1">Uncharacterized protein</fullName>
    </submittedName>
</protein>
<evidence type="ECO:0000313" key="1">
    <source>
        <dbReference type="EMBL" id="CAA2628222.1"/>
    </source>
</evidence>
<dbReference type="AlphaFoldDB" id="A0A7I8JB89"/>
<reference evidence="1 2" key="1">
    <citation type="submission" date="2019-12" db="EMBL/GenBank/DDBJ databases">
        <authorList>
            <person name="Scholz U."/>
            <person name="Mascher M."/>
            <person name="Fiebig A."/>
        </authorList>
    </citation>
    <scope>NUCLEOTIDE SEQUENCE</scope>
</reference>
<proteinExistence type="predicted"/>
<accession>A0A7I8JB89</accession>
<keyword evidence="2" id="KW-1185">Reference proteome</keyword>
<name>A0A7I8JB89_SPIIN</name>
<dbReference type="EMBL" id="CACRZD030000010">
    <property type="protein sequence ID" value="CAA6667476.1"/>
    <property type="molecule type" value="Genomic_DNA"/>
</dbReference>
<dbReference type="Proteomes" id="UP001189122">
    <property type="component" value="Unassembled WGS sequence"/>
</dbReference>
<gene>
    <name evidence="1" type="ORF">SI7747_10013869</name>
</gene>
<sequence length="63" mass="7011">MLEELERGREEALHLESEDDALEIAVSDLSITRGDAAFLDAKKTAKANWDILKSQNLGVDRVI</sequence>